<sequence length="25" mass="2997">MHHVANHESQWQLHYIITILPAMNL</sequence>
<reference evidence="1" key="1">
    <citation type="submission" date="2014-11" db="EMBL/GenBank/DDBJ databases">
        <authorList>
            <person name="Amaro Gonzalez C."/>
        </authorList>
    </citation>
    <scope>NUCLEOTIDE SEQUENCE</scope>
</reference>
<evidence type="ECO:0000313" key="1">
    <source>
        <dbReference type="EMBL" id="JAH41747.1"/>
    </source>
</evidence>
<protein>
    <submittedName>
        <fullName evidence="1">Uncharacterized protein</fullName>
    </submittedName>
</protein>
<dbReference type="EMBL" id="GBXM01066830">
    <property type="protein sequence ID" value="JAH41747.1"/>
    <property type="molecule type" value="Transcribed_RNA"/>
</dbReference>
<proteinExistence type="predicted"/>
<organism evidence="1">
    <name type="scientific">Anguilla anguilla</name>
    <name type="common">European freshwater eel</name>
    <name type="synonym">Muraena anguilla</name>
    <dbReference type="NCBI Taxonomy" id="7936"/>
    <lineage>
        <taxon>Eukaryota</taxon>
        <taxon>Metazoa</taxon>
        <taxon>Chordata</taxon>
        <taxon>Craniata</taxon>
        <taxon>Vertebrata</taxon>
        <taxon>Euteleostomi</taxon>
        <taxon>Actinopterygii</taxon>
        <taxon>Neopterygii</taxon>
        <taxon>Teleostei</taxon>
        <taxon>Anguilliformes</taxon>
        <taxon>Anguillidae</taxon>
        <taxon>Anguilla</taxon>
    </lineage>
</organism>
<accession>A0A0E9SKL3</accession>
<name>A0A0E9SKL3_ANGAN</name>
<reference evidence="1" key="2">
    <citation type="journal article" date="2015" name="Fish Shellfish Immunol.">
        <title>Early steps in the European eel (Anguilla anguilla)-Vibrio vulnificus interaction in the gills: Role of the RtxA13 toxin.</title>
        <authorList>
            <person name="Callol A."/>
            <person name="Pajuelo D."/>
            <person name="Ebbesson L."/>
            <person name="Teles M."/>
            <person name="MacKenzie S."/>
            <person name="Amaro C."/>
        </authorList>
    </citation>
    <scope>NUCLEOTIDE SEQUENCE</scope>
</reference>
<dbReference type="AlphaFoldDB" id="A0A0E9SKL3"/>